<dbReference type="InterPro" id="IPR036182">
    <property type="entry name" value="PCuAC_sf"/>
</dbReference>
<dbReference type="SUPFAM" id="SSF110087">
    <property type="entry name" value="DR1885-like metal-binding protein"/>
    <property type="match status" value="1"/>
</dbReference>
<dbReference type="InterPro" id="IPR058248">
    <property type="entry name" value="Lxx211020-like"/>
</dbReference>
<dbReference type="PANTHER" id="PTHR36302:SF1">
    <property type="entry name" value="COPPER CHAPERONE PCU(A)C"/>
    <property type="match status" value="1"/>
</dbReference>
<reference evidence="3 4" key="1">
    <citation type="submission" date="2021-03" db="EMBL/GenBank/DDBJ databases">
        <title>Sequencing the genomes of 1000 actinobacteria strains.</title>
        <authorList>
            <person name="Klenk H.-P."/>
        </authorList>
    </citation>
    <scope>NUCLEOTIDE SEQUENCE [LARGE SCALE GENOMIC DNA]</scope>
    <source>
        <strain evidence="3 4">DSM 45516</strain>
    </source>
</reference>
<evidence type="ECO:0000256" key="1">
    <source>
        <dbReference type="SAM" id="MobiDB-lite"/>
    </source>
</evidence>
<dbReference type="Gene3D" id="2.60.40.1890">
    <property type="entry name" value="PCu(A)C copper chaperone"/>
    <property type="match status" value="1"/>
</dbReference>
<keyword evidence="4" id="KW-1185">Reference proteome</keyword>
<sequence length="182" mass="18515">MSVPTSLTRLTRGVLALGAVPLLLAACSSDDTATAQPAAEQVSITDQWVKAAPSGMSAAFGTLTNDSAQPVTVVAGSSPVSSSVELHEIVTKADGTKVMQPKPGGFTLAPHASLTLRPGADHIMFMGLHQALRTGSDTSITLVFGDGSSKTFTAQVRDFPGNQEEYGTGGEHGAQPTPAPGA</sequence>
<protein>
    <submittedName>
        <fullName evidence="3">Copper(I)-binding protein</fullName>
    </submittedName>
</protein>
<accession>A0ABS4QHP5</accession>
<dbReference type="RefSeq" id="WP_209892516.1">
    <property type="nucleotide sequence ID" value="NZ_JAGGMR010000001.1"/>
</dbReference>
<proteinExistence type="predicted"/>
<keyword evidence="2" id="KW-0732">Signal</keyword>
<evidence type="ECO:0000313" key="4">
    <source>
        <dbReference type="Proteomes" id="UP001519325"/>
    </source>
</evidence>
<dbReference type="Pfam" id="PF04314">
    <property type="entry name" value="PCuAC"/>
    <property type="match status" value="1"/>
</dbReference>
<comment type="caution">
    <text evidence="3">The sequence shown here is derived from an EMBL/GenBank/DDBJ whole genome shotgun (WGS) entry which is preliminary data.</text>
</comment>
<evidence type="ECO:0000313" key="3">
    <source>
        <dbReference type="EMBL" id="MBP2191221.1"/>
    </source>
</evidence>
<dbReference type="PANTHER" id="PTHR36302">
    <property type="entry name" value="BLR7088 PROTEIN"/>
    <property type="match status" value="1"/>
</dbReference>
<feature type="chain" id="PRO_5046666907" evidence="2">
    <location>
        <begin position="26"/>
        <end position="182"/>
    </location>
</feature>
<dbReference type="EMBL" id="JAGGMR010000001">
    <property type="protein sequence ID" value="MBP2191221.1"/>
    <property type="molecule type" value="Genomic_DNA"/>
</dbReference>
<feature type="signal peptide" evidence="2">
    <location>
        <begin position="1"/>
        <end position="25"/>
    </location>
</feature>
<dbReference type="InterPro" id="IPR007410">
    <property type="entry name" value="LpqE-like"/>
</dbReference>
<dbReference type="Proteomes" id="UP001519325">
    <property type="component" value="Unassembled WGS sequence"/>
</dbReference>
<evidence type="ECO:0000256" key="2">
    <source>
        <dbReference type="SAM" id="SignalP"/>
    </source>
</evidence>
<name>A0ABS4QHP5_9NOCA</name>
<organism evidence="3 4">
    <name type="scientific">Nocardia goodfellowii</name>
    <dbReference type="NCBI Taxonomy" id="882446"/>
    <lineage>
        <taxon>Bacteria</taxon>
        <taxon>Bacillati</taxon>
        <taxon>Actinomycetota</taxon>
        <taxon>Actinomycetes</taxon>
        <taxon>Mycobacteriales</taxon>
        <taxon>Nocardiaceae</taxon>
        <taxon>Nocardia</taxon>
    </lineage>
</organism>
<feature type="region of interest" description="Disordered" evidence="1">
    <location>
        <begin position="160"/>
        <end position="182"/>
    </location>
</feature>
<gene>
    <name evidence="3" type="ORF">BJ987_004122</name>
</gene>